<dbReference type="InterPro" id="IPR003018">
    <property type="entry name" value="GAF"/>
</dbReference>
<name>A0A1M6A1M4_9FIRM</name>
<dbReference type="Gene3D" id="3.40.50.300">
    <property type="entry name" value="P-loop containing nucleotide triphosphate hydrolases"/>
    <property type="match status" value="1"/>
</dbReference>
<keyword evidence="4" id="KW-0238">DNA-binding</keyword>
<dbReference type="InterPro" id="IPR003593">
    <property type="entry name" value="AAA+_ATPase"/>
</dbReference>
<evidence type="ECO:0000256" key="4">
    <source>
        <dbReference type="ARBA" id="ARBA00023125"/>
    </source>
</evidence>
<dbReference type="InterPro" id="IPR013767">
    <property type="entry name" value="PAS_fold"/>
</dbReference>
<evidence type="ECO:0000256" key="1">
    <source>
        <dbReference type="ARBA" id="ARBA00022741"/>
    </source>
</evidence>
<dbReference type="InterPro" id="IPR002197">
    <property type="entry name" value="HTH_Fis"/>
</dbReference>
<dbReference type="SMART" id="SM00382">
    <property type="entry name" value="AAA"/>
    <property type="match status" value="1"/>
</dbReference>
<organism evidence="7 8">
    <name type="scientific">Desulfosporosinus lacus DSM 15449</name>
    <dbReference type="NCBI Taxonomy" id="1121420"/>
    <lineage>
        <taxon>Bacteria</taxon>
        <taxon>Bacillati</taxon>
        <taxon>Bacillota</taxon>
        <taxon>Clostridia</taxon>
        <taxon>Eubacteriales</taxon>
        <taxon>Desulfitobacteriaceae</taxon>
        <taxon>Desulfosporosinus</taxon>
    </lineage>
</organism>
<dbReference type="InterPro" id="IPR058031">
    <property type="entry name" value="AAA_lid_NorR"/>
</dbReference>
<dbReference type="Gene3D" id="3.30.450.20">
    <property type="entry name" value="PAS domain"/>
    <property type="match status" value="1"/>
</dbReference>
<dbReference type="Pfam" id="PF01590">
    <property type="entry name" value="GAF"/>
    <property type="match status" value="1"/>
</dbReference>
<evidence type="ECO:0000256" key="2">
    <source>
        <dbReference type="ARBA" id="ARBA00022840"/>
    </source>
</evidence>
<protein>
    <submittedName>
        <fullName evidence="7">Transcriptional regulator of acetoin/glycerol metabolism</fullName>
    </submittedName>
</protein>
<dbReference type="SUPFAM" id="SSF55781">
    <property type="entry name" value="GAF domain-like"/>
    <property type="match status" value="1"/>
</dbReference>
<keyword evidence="1" id="KW-0547">Nucleotide-binding</keyword>
<dbReference type="PANTHER" id="PTHR32071:SF57">
    <property type="entry name" value="C4-DICARBOXYLATE TRANSPORT TRANSCRIPTIONAL REGULATORY PROTEIN DCTD"/>
    <property type="match status" value="1"/>
</dbReference>
<dbReference type="Gene3D" id="1.10.8.60">
    <property type="match status" value="1"/>
</dbReference>
<evidence type="ECO:0000256" key="5">
    <source>
        <dbReference type="ARBA" id="ARBA00023163"/>
    </source>
</evidence>
<evidence type="ECO:0000313" key="8">
    <source>
        <dbReference type="Proteomes" id="UP000183954"/>
    </source>
</evidence>
<dbReference type="Pfam" id="PF25601">
    <property type="entry name" value="AAA_lid_14"/>
    <property type="match status" value="1"/>
</dbReference>
<dbReference type="Pfam" id="PF00158">
    <property type="entry name" value="Sigma54_activat"/>
    <property type="match status" value="1"/>
</dbReference>
<dbReference type="PROSITE" id="PS00688">
    <property type="entry name" value="SIGMA54_INTERACT_3"/>
    <property type="match status" value="1"/>
</dbReference>
<keyword evidence="5" id="KW-0804">Transcription</keyword>
<evidence type="ECO:0000259" key="6">
    <source>
        <dbReference type="PROSITE" id="PS50045"/>
    </source>
</evidence>
<feature type="domain" description="Sigma-54 factor interaction" evidence="6">
    <location>
        <begin position="297"/>
        <end position="527"/>
    </location>
</feature>
<dbReference type="InterPro" id="IPR029016">
    <property type="entry name" value="GAF-like_dom_sf"/>
</dbReference>
<dbReference type="InterPro" id="IPR000014">
    <property type="entry name" value="PAS"/>
</dbReference>
<reference evidence="8" key="1">
    <citation type="submission" date="2016-11" db="EMBL/GenBank/DDBJ databases">
        <authorList>
            <person name="Varghese N."/>
            <person name="Submissions S."/>
        </authorList>
    </citation>
    <scope>NUCLEOTIDE SEQUENCE [LARGE SCALE GENOMIC DNA]</scope>
    <source>
        <strain evidence="8">DSM 15449</strain>
    </source>
</reference>
<dbReference type="GO" id="GO:0005524">
    <property type="term" value="F:ATP binding"/>
    <property type="evidence" value="ECO:0007669"/>
    <property type="project" value="UniProtKB-KW"/>
</dbReference>
<dbReference type="InterPro" id="IPR025662">
    <property type="entry name" value="Sigma_54_int_dom_ATP-bd_1"/>
</dbReference>
<dbReference type="GO" id="GO:0006355">
    <property type="term" value="P:regulation of DNA-templated transcription"/>
    <property type="evidence" value="ECO:0007669"/>
    <property type="project" value="InterPro"/>
</dbReference>
<dbReference type="PROSITE" id="PS00676">
    <property type="entry name" value="SIGMA54_INTERACT_2"/>
    <property type="match status" value="1"/>
</dbReference>
<dbReference type="PROSITE" id="PS00675">
    <property type="entry name" value="SIGMA54_INTERACT_1"/>
    <property type="match status" value="1"/>
</dbReference>
<dbReference type="SUPFAM" id="SSF46689">
    <property type="entry name" value="Homeodomain-like"/>
    <property type="match status" value="1"/>
</dbReference>
<keyword evidence="8" id="KW-1185">Reference proteome</keyword>
<dbReference type="AlphaFoldDB" id="A0A1M6A1M4"/>
<dbReference type="FunFam" id="3.40.50.300:FF:000006">
    <property type="entry name" value="DNA-binding transcriptional regulator NtrC"/>
    <property type="match status" value="1"/>
</dbReference>
<dbReference type="InterPro" id="IPR027417">
    <property type="entry name" value="P-loop_NTPase"/>
</dbReference>
<dbReference type="Gene3D" id="3.30.450.40">
    <property type="match status" value="1"/>
</dbReference>
<dbReference type="PANTHER" id="PTHR32071">
    <property type="entry name" value="TRANSCRIPTIONAL REGULATORY PROTEIN"/>
    <property type="match status" value="1"/>
</dbReference>
<dbReference type="PRINTS" id="PR01590">
    <property type="entry name" value="HTHFIS"/>
</dbReference>
<dbReference type="InterPro" id="IPR025943">
    <property type="entry name" value="Sigma_54_int_dom_ATP-bd_2"/>
</dbReference>
<dbReference type="CDD" id="cd00009">
    <property type="entry name" value="AAA"/>
    <property type="match status" value="1"/>
</dbReference>
<dbReference type="InterPro" id="IPR025944">
    <property type="entry name" value="Sigma_54_int_dom_CS"/>
</dbReference>
<dbReference type="Pfam" id="PF00989">
    <property type="entry name" value="PAS"/>
    <property type="match status" value="1"/>
</dbReference>
<sequence>MVQTSRASENEIEIRRKSNRKLIEVAKPFLERLYQLVKGSGFVVLLLDHEACILELLGDQDIIGENCTFRIGEFWNEENKGTNAMGLVKIEKKPLQVFAAEHFFRKNHGITCSGAPIRGENGEMIGILDVSGDYHNAHAHTLGMVVAAAEAIENLLRLESANREIIRAYNNVNAILQYMSEGLISFDEAGRVTKLNPVAQKILHINSESYKGQLIGDLLKNSKISTVMLTEGRRINDREMTLDTGSGQVRFLFSGQPIIDKNQEVCGGVAILREVKNIHRLVNKIVGARAHFTFEDIIGQSSSLQKSIQVAKDVADSMSSIYLQGESGTGKEMFAQALHNASPVCHGPFVAINCAAIPRELMQSELFGYEEGAFTGAKRGGRPGKFELANEGTIFLDEVGDMPLETQVSLLRVLQEKQVVRVGGFKPIAVTIRVIAATNRNLKEEVRRGNFRADLYYRLNVINISVPPLRHRKGDTLLLVDYYINKFSQLLQLPLCELDRKAAEALESYSWPGNVRELSNAIEHAVILAKGRIITTELLPESLQSLSEPPEKAKINVSSMEDLEKTLIIEALEMAGWNITHCASALGIARNTLYRKIKTYHISIPRDLNGFK</sequence>
<dbReference type="Proteomes" id="UP000183954">
    <property type="component" value="Unassembled WGS sequence"/>
</dbReference>
<dbReference type="Pfam" id="PF02954">
    <property type="entry name" value="HTH_8"/>
    <property type="match status" value="1"/>
</dbReference>
<dbReference type="InterPro" id="IPR002078">
    <property type="entry name" value="Sigma_54_int"/>
</dbReference>
<dbReference type="GO" id="GO:0043565">
    <property type="term" value="F:sequence-specific DNA binding"/>
    <property type="evidence" value="ECO:0007669"/>
    <property type="project" value="InterPro"/>
</dbReference>
<dbReference type="PROSITE" id="PS50045">
    <property type="entry name" value="SIGMA54_INTERACT_4"/>
    <property type="match status" value="1"/>
</dbReference>
<dbReference type="CDD" id="cd00130">
    <property type="entry name" value="PAS"/>
    <property type="match status" value="1"/>
</dbReference>
<evidence type="ECO:0000256" key="3">
    <source>
        <dbReference type="ARBA" id="ARBA00023015"/>
    </source>
</evidence>
<evidence type="ECO:0000313" key="7">
    <source>
        <dbReference type="EMBL" id="SHI30380.1"/>
    </source>
</evidence>
<dbReference type="SUPFAM" id="SSF55785">
    <property type="entry name" value="PYP-like sensor domain (PAS domain)"/>
    <property type="match status" value="1"/>
</dbReference>
<dbReference type="STRING" id="1121420.SAMN02746098_03859"/>
<keyword evidence="2" id="KW-0067">ATP-binding</keyword>
<dbReference type="InterPro" id="IPR009057">
    <property type="entry name" value="Homeodomain-like_sf"/>
</dbReference>
<gene>
    <name evidence="7" type="ORF">SAMN02746098_03859</name>
</gene>
<proteinExistence type="predicted"/>
<dbReference type="InterPro" id="IPR035965">
    <property type="entry name" value="PAS-like_dom_sf"/>
</dbReference>
<accession>A0A1M6A1M4</accession>
<dbReference type="SUPFAM" id="SSF52540">
    <property type="entry name" value="P-loop containing nucleoside triphosphate hydrolases"/>
    <property type="match status" value="1"/>
</dbReference>
<dbReference type="Gene3D" id="1.10.10.60">
    <property type="entry name" value="Homeodomain-like"/>
    <property type="match status" value="1"/>
</dbReference>
<keyword evidence="3" id="KW-0805">Transcription regulation</keyword>
<dbReference type="EMBL" id="FQXJ01000016">
    <property type="protein sequence ID" value="SHI30380.1"/>
    <property type="molecule type" value="Genomic_DNA"/>
</dbReference>